<dbReference type="PANTHER" id="PTHR42928:SF5">
    <property type="entry name" value="BLR1237 PROTEIN"/>
    <property type="match status" value="1"/>
</dbReference>
<feature type="non-terminal residue" evidence="2">
    <location>
        <position position="1"/>
    </location>
</feature>
<dbReference type="Proteomes" id="UP000005808">
    <property type="component" value="Unassembled WGS sequence"/>
</dbReference>
<protein>
    <submittedName>
        <fullName evidence="2">Extra-cytoplasmic solute receptor family protein 129</fullName>
    </submittedName>
</protein>
<dbReference type="AlphaFoldDB" id="H1SIU5"/>
<keyword evidence="2" id="KW-0675">Receptor</keyword>
<feature type="non-terminal residue" evidence="2">
    <location>
        <position position="197"/>
    </location>
</feature>
<evidence type="ECO:0000313" key="2">
    <source>
        <dbReference type="EMBL" id="EHP37558.1"/>
    </source>
</evidence>
<dbReference type="Gene3D" id="3.40.190.150">
    <property type="entry name" value="Bordetella uptake gene, domain 1"/>
    <property type="match status" value="1"/>
</dbReference>
<name>H1SIU5_9BURK</name>
<reference evidence="2 3" key="1">
    <citation type="journal article" date="2012" name="J. Bacteriol.">
        <title>De Novo Genome Project of Cupriavidus basilensis OR16.</title>
        <authorList>
            <person name="Cserhati M."/>
            <person name="Kriszt B."/>
            <person name="Szoboszlay S."/>
            <person name="Toth A."/>
            <person name="Szabo I."/>
            <person name="Tancsics A."/>
            <person name="Nagy I."/>
            <person name="Horvath B."/>
            <person name="Nagy I."/>
            <person name="Kukolya J."/>
        </authorList>
    </citation>
    <scope>NUCLEOTIDE SEQUENCE [LARGE SCALE GENOMIC DNA]</scope>
    <source>
        <strain evidence="2 3">OR16</strain>
    </source>
</reference>
<dbReference type="SUPFAM" id="SSF53850">
    <property type="entry name" value="Periplasmic binding protein-like II"/>
    <property type="match status" value="1"/>
</dbReference>
<dbReference type="InterPro" id="IPR042100">
    <property type="entry name" value="Bug_dom1"/>
</dbReference>
<accession>H1SIU5</accession>
<dbReference type="PANTHER" id="PTHR42928">
    <property type="entry name" value="TRICARBOXYLATE-BINDING PROTEIN"/>
    <property type="match status" value="1"/>
</dbReference>
<dbReference type="EMBL" id="AHJE01000271">
    <property type="protein sequence ID" value="EHP37558.1"/>
    <property type="molecule type" value="Genomic_DNA"/>
</dbReference>
<dbReference type="Gene3D" id="3.40.190.10">
    <property type="entry name" value="Periplasmic binding protein-like II"/>
    <property type="match status" value="1"/>
</dbReference>
<organism evidence="2 3">
    <name type="scientific">Cupriavidus basilensis OR16</name>
    <dbReference type="NCBI Taxonomy" id="1127483"/>
    <lineage>
        <taxon>Bacteria</taxon>
        <taxon>Pseudomonadati</taxon>
        <taxon>Pseudomonadota</taxon>
        <taxon>Betaproteobacteria</taxon>
        <taxon>Burkholderiales</taxon>
        <taxon>Burkholderiaceae</taxon>
        <taxon>Cupriavidus</taxon>
    </lineage>
</organism>
<sequence length="197" mass="21097">NAPADGYSILLITPSSMVINPLVHDSLPYDPQRDIRPLASAIRSTSVLVTGAASPFKTFDDVLGAARKKARAVSMANYSYHYRLGGLQMQQMAGVEFNHIPYKGASQVQSDLMGGSVDVALLDVGGALPLIRAGKLRPLAVTGKTRHPELPAVPTVRESGLPNYELSVWIGFGVSSKTPEPIAHKLEMALLKVIDKP</sequence>
<comment type="caution">
    <text evidence="2">The sequence shown here is derived from an EMBL/GenBank/DDBJ whole genome shotgun (WGS) entry which is preliminary data.</text>
</comment>
<dbReference type="RefSeq" id="WP_006164817.1">
    <property type="nucleotide sequence ID" value="NZ_AHJE01000271.1"/>
</dbReference>
<gene>
    <name evidence="2" type="ORF">OR16_42144</name>
</gene>
<dbReference type="CDD" id="cd07012">
    <property type="entry name" value="PBP2_Bug_TTT"/>
    <property type="match status" value="1"/>
</dbReference>
<proteinExistence type="inferred from homology"/>
<comment type="similarity">
    <text evidence="1">Belongs to the UPF0065 (bug) family.</text>
</comment>
<dbReference type="InterPro" id="IPR005064">
    <property type="entry name" value="BUG"/>
</dbReference>
<evidence type="ECO:0000313" key="3">
    <source>
        <dbReference type="Proteomes" id="UP000005808"/>
    </source>
</evidence>
<dbReference type="Pfam" id="PF03401">
    <property type="entry name" value="TctC"/>
    <property type="match status" value="1"/>
</dbReference>
<evidence type="ECO:0000256" key="1">
    <source>
        <dbReference type="ARBA" id="ARBA00006987"/>
    </source>
</evidence>